<dbReference type="PROSITE" id="PS51469">
    <property type="entry name" value="SUN"/>
    <property type="match status" value="1"/>
</dbReference>
<dbReference type="Pfam" id="PF07738">
    <property type="entry name" value="Sad1_UNC"/>
    <property type="match status" value="1"/>
</dbReference>
<evidence type="ECO:0000256" key="3">
    <source>
        <dbReference type="ARBA" id="ARBA00022989"/>
    </source>
</evidence>
<dbReference type="AlphaFoldDB" id="A0A2S4VST7"/>
<comment type="caution">
    <text evidence="6">The sequence shown here is derived from an EMBL/GenBank/DDBJ whole genome shotgun (WGS) entry which is preliminary data.</text>
</comment>
<accession>A0A2S4VST7</accession>
<evidence type="ECO:0000256" key="4">
    <source>
        <dbReference type="ARBA" id="ARBA00023136"/>
    </source>
</evidence>
<evidence type="ECO:0000313" key="7">
    <source>
        <dbReference type="Proteomes" id="UP000239156"/>
    </source>
</evidence>
<protein>
    <recommendedName>
        <fullName evidence="5">SUN domain-containing protein</fullName>
    </recommendedName>
</protein>
<evidence type="ECO:0000313" key="6">
    <source>
        <dbReference type="EMBL" id="POW12584.1"/>
    </source>
</evidence>
<evidence type="ECO:0000256" key="2">
    <source>
        <dbReference type="ARBA" id="ARBA00022692"/>
    </source>
</evidence>
<dbReference type="PANTHER" id="PTHR12911">
    <property type="entry name" value="SAD1/UNC-84-LIKE PROTEIN-RELATED"/>
    <property type="match status" value="1"/>
</dbReference>
<dbReference type="Gene3D" id="2.60.120.260">
    <property type="entry name" value="Galactose-binding domain-like"/>
    <property type="match status" value="1"/>
</dbReference>
<reference evidence="6" key="1">
    <citation type="submission" date="2017-12" db="EMBL/GenBank/DDBJ databases">
        <title>Gene loss provides genomic basis for host adaptation in cereal stripe rust fungi.</title>
        <authorList>
            <person name="Xia C."/>
        </authorList>
    </citation>
    <scope>NUCLEOTIDE SEQUENCE [LARGE SCALE GENOMIC DNA]</scope>
    <source>
        <strain evidence="6">93-210</strain>
    </source>
</reference>
<dbReference type="GO" id="GO:0034993">
    <property type="term" value="C:meiotic nuclear membrane microtubule tethering complex"/>
    <property type="evidence" value="ECO:0007669"/>
    <property type="project" value="TreeGrafter"/>
</dbReference>
<evidence type="ECO:0000259" key="5">
    <source>
        <dbReference type="PROSITE" id="PS51469"/>
    </source>
</evidence>
<name>A0A2S4VST7_9BASI</name>
<keyword evidence="7" id="KW-1185">Reference proteome</keyword>
<keyword evidence="3" id="KW-1133">Transmembrane helix</keyword>
<proteinExistence type="predicted"/>
<dbReference type="GO" id="GO:0043495">
    <property type="term" value="F:protein-membrane adaptor activity"/>
    <property type="evidence" value="ECO:0007669"/>
    <property type="project" value="TreeGrafter"/>
</dbReference>
<feature type="domain" description="SUN" evidence="5">
    <location>
        <begin position="13"/>
        <end position="148"/>
    </location>
</feature>
<comment type="subcellular location">
    <subcellularLocation>
        <location evidence="1">Membrane</location>
    </subcellularLocation>
</comment>
<dbReference type="Proteomes" id="UP000239156">
    <property type="component" value="Unassembled WGS sequence"/>
</dbReference>
<organism evidence="6 7">
    <name type="scientific">Puccinia striiformis</name>
    <dbReference type="NCBI Taxonomy" id="27350"/>
    <lineage>
        <taxon>Eukaryota</taxon>
        <taxon>Fungi</taxon>
        <taxon>Dikarya</taxon>
        <taxon>Basidiomycota</taxon>
        <taxon>Pucciniomycotina</taxon>
        <taxon>Pucciniomycetes</taxon>
        <taxon>Pucciniales</taxon>
        <taxon>Pucciniaceae</taxon>
        <taxon>Puccinia</taxon>
    </lineage>
</organism>
<keyword evidence="2" id="KW-0812">Transmembrane</keyword>
<keyword evidence="4" id="KW-0472">Membrane</keyword>
<dbReference type="VEuPathDB" id="FungiDB:PSHT_14200"/>
<dbReference type="EMBL" id="PKSL01000030">
    <property type="protein sequence ID" value="POW12584.1"/>
    <property type="molecule type" value="Genomic_DNA"/>
</dbReference>
<dbReference type="VEuPathDB" id="FungiDB:PSTT_04211"/>
<sequence>IYSKQDSASFSAGASIIEDSTSPTWIYHCKIHPSKFPSIIIPRSHPHTVLASDLSIGTCWPFHKTTGKIGIQLGRTIWVQGLTIGHVFRSLAYDIRTAPKEFEFCDYLTTSRELKRFIATGTYRVNGSNNVQEFQSQQQKCSSTHECS</sequence>
<gene>
    <name evidence="6" type="ORF">PSTT_04211</name>
</gene>
<evidence type="ECO:0000256" key="1">
    <source>
        <dbReference type="ARBA" id="ARBA00004370"/>
    </source>
</evidence>
<dbReference type="PANTHER" id="PTHR12911:SF8">
    <property type="entry name" value="KLAROID PROTEIN-RELATED"/>
    <property type="match status" value="1"/>
</dbReference>
<dbReference type="InterPro" id="IPR045119">
    <property type="entry name" value="SUN1-5"/>
</dbReference>
<feature type="non-terminal residue" evidence="6">
    <location>
        <position position="1"/>
    </location>
</feature>
<dbReference type="InterPro" id="IPR012919">
    <property type="entry name" value="SUN_dom"/>
</dbReference>